<gene>
    <name evidence="1" type="ORF">HK099_007262</name>
</gene>
<keyword evidence="2" id="KW-1185">Reference proteome</keyword>
<reference evidence="1" key="1">
    <citation type="submission" date="2020-05" db="EMBL/GenBank/DDBJ databases">
        <title>Phylogenomic resolution of chytrid fungi.</title>
        <authorList>
            <person name="Stajich J.E."/>
            <person name="Amses K."/>
            <person name="Simmons R."/>
            <person name="Seto K."/>
            <person name="Myers J."/>
            <person name="Bonds A."/>
            <person name="Quandt C.A."/>
            <person name="Barry K."/>
            <person name="Liu P."/>
            <person name="Grigoriev I."/>
            <person name="Longcore J.E."/>
            <person name="James T.Y."/>
        </authorList>
    </citation>
    <scope>NUCLEOTIDE SEQUENCE</scope>
    <source>
        <strain evidence="1">JEL0476</strain>
    </source>
</reference>
<evidence type="ECO:0000313" key="1">
    <source>
        <dbReference type="EMBL" id="KAJ3213647.1"/>
    </source>
</evidence>
<evidence type="ECO:0000313" key="2">
    <source>
        <dbReference type="Proteomes" id="UP001211065"/>
    </source>
</evidence>
<sequence length="79" mass="9247">MDDITRIKPQLEYKLDEKEESTTELQNKITLDELGPMVVQSDGTMVRITDWQTKTPKEKEQIIRLISKRNKARLESLNS</sequence>
<dbReference type="PANTHER" id="PTHR39474">
    <property type="entry name" value="UNNAMED PRODUCT"/>
    <property type="match status" value="1"/>
</dbReference>
<comment type="caution">
    <text evidence="1">The sequence shown here is derived from an EMBL/GenBank/DDBJ whole genome shotgun (WGS) entry which is preliminary data.</text>
</comment>
<proteinExistence type="predicted"/>
<protein>
    <submittedName>
        <fullName evidence="1">Uncharacterized protein</fullName>
    </submittedName>
</protein>
<organism evidence="1 2">
    <name type="scientific">Clydaea vesicula</name>
    <dbReference type="NCBI Taxonomy" id="447962"/>
    <lineage>
        <taxon>Eukaryota</taxon>
        <taxon>Fungi</taxon>
        <taxon>Fungi incertae sedis</taxon>
        <taxon>Chytridiomycota</taxon>
        <taxon>Chytridiomycota incertae sedis</taxon>
        <taxon>Chytridiomycetes</taxon>
        <taxon>Lobulomycetales</taxon>
        <taxon>Lobulomycetaceae</taxon>
        <taxon>Clydaea</taxon>
    </lineage>
</organism>
<dbReference type="Proteomes" id="UP001211065">
    <property type="component" value="Unassembled WGS sequence"/>
</dbReference>
<dbReference type="EMBL" id="JADGJW010000690">
    <property type="protein sequence ID" value="KAJ3213647.1"/>
    <property type="molecule type" value="Genomic_DNA"/>
</dbReference>
<accession>A0AAD5TX16</accession>
<dbReference type="AlphaFoldDB" id="A0AAD5TX16"/>
<name>A0AAD5TX16_9FUNG</name>
<dbReference type="PANTHER" id="PTHR39474:SF1">
    <property type="entry name" value="FUNGAL SPECIFIC TRANSCRIPTION FACTOR"/>
    <property type="match status" value="1"/>
</dbReference>